<evidence type="ECO:0000313" key="3">
    <source>
        <dbReference type="Proteomes" id="UP000660885"/>
    </source>
</evidence>
<name>A0ABS1TVI9_9PROT</name>
<feature type="transmembrane region" description="Helical" evidence="1">
    <location>
        <begin position="21"/>
        <end position="38"/>
    </location>
</feature>
<evidence type="ECO:0000313" key="2">
    <source>
        <dbReference type="EMBL" id="MBL6076437.1"/>
    </source>
</evidence>
<gene>
    <name evidence="2" type="ORF">JMJ56_00385</name>
</gene>
<protein>
    <submittedName>
        <fullName evidence="2">Uncharacterized protein</fullName>
    </submittedName>
</protein>
<organism evidence="2 3">
    <name type="scientific">Belnapia arida</name>
    <dbReference type="NCBI Taxonomy" id="2804533"/>
    <lineage>
        <taxon>Bacteria</taxon>
        <taxon>Pseudomonadati</taxon>
        <taxon>Pseudomonadota</taxon>
        <taxon>Alphaproteobacteria</taxon>
        <taxon>Acetobacterales</taxon>
        <taxon>Roseomonadaceae</taxon>
        <taxon>Belnapia</taxon>
    </lineage>
</organism>
<keyword evidence="1" id="KW-0472">Membrane</keyword>
<keyword evidence="1" id="KW-0812">Transmembrane</keyword>
<keyword evidence="1" id="KW-1133">Transmembrane helix</keyword>
<comment type="caution">
    <text evidence="2">The sequence shown here is derived from an EMBL/GenBank/DDBJ whole genome shotgun (WGS) entry which is preliminary data.</text>
</comment>
<sequence length="79" mass="8050">MVRLTPPRLSPDSLVGPWPDGPWWLLGAAALAAPYAVLAQGADLHLAIAAGLACLISPSAAIEAMMGVARLAQLAAPPR</sequence>
<reference evidence="2 3" key="1">
    <citation type="submission" date="2021-01" db="EMBL/GenBank/DDBJ databases">
        <title>Belnapia mucosa sp. nov. and Belnapia arida sp. nov., isolated from the Tabernas Desert (Almeria, Spain).</title>
        <authorList>
            <person name="Molina-Menor E."/>
            <person name="Vidal-Verdu A."/>
            <person name="Calonge A."/>
            <person name="Satari L."/>
            <person name="Pereto J."/>
            <person name="Porcar M."/>
        </authorList>
    </citation>
    <scope>NUCLEOTIDE SEQUENCE [LARGE SCALE GENOMIC DNA]</scope>
    <source>
        <strain evidence="2 3">T18</strain>
    </source>
</reference>
<feature type="transmembrane region" description="Helical" evidence="1">
    <location>
        <begin position="44"/>
        <end position="69"/>
    </location>
</feature>
<accession>A0ABS1TVI9</accession>
<dbReference type="EMBL" id="JAETWB010000001">
    <property type="protein sequence ID" value="MBL6076437.1"/>
    <property type="molecule type" value="Genomic_DNA"/>
</dbReference>
<dbReference type="Proteomes" id="UP000660885">
    <property type="component" value="Unassembled WGS sequence"/>
</dbReference>
<evidence type="ECO:0000256" key="1">
    <source>
        <dbReference type="SAM" id="Phobius"/>
    </source>
</evidence>
<dbReference type="RefSeq" id="WP_202829640.1">
    <property type="nucleotide sequence ID" value="NZ_JAETWB010000001.1"/>
</dbReference>
<proteinExistence type="predicted"/>
<keyword evidence="3" id="KW-1185">Reference proteome</keyword>